<feature type="domain" description="AMP-dependent synthetase/ligase" evidence="1">
    <location>
        <begin position="17"/>
        <end position="385"/>
    </location>
</feature>
<dbReference type="PANTHER" id="PTHR43767">
    <property type="entry name" value="LONG-CHAIN-FATTY-ACID--COA LIGASE"/>
    <property type="match status" value="1"/>
</dbReference>
<dbReference type="InterPro" id="IPR025110">
    <property type="entry name" value="AMP-bd_C"/>
</dbReference>
<dbReference type="Gene3D" id="3.30.300.30">
    <property type="match status" value="1"/>
</dbReference>
<dbReference type="InterPro" id="IPR050237">
    <property type="entry name" value="ATP-dep_AMP-bd_enzyme"/>
</dbReference>
<proteinExistence type="predicted"/>
<dbReference type="PANTHER" id="PTHR43767:SF1">
    <property type="entry name" value="NONRIBOSOMAL PEPTIDE SYNTHASE PES1 (EUROFUNG)-RELATED"/>
    <property type="match status" value="1"/>
</dbReference>
<evidence type="ECO:0000259" key="1">
    <source>
        <dbReference type="Pfam" id="PF00501"/>
    </source>
</evidence>
<keyword evidence="4" id="KW-1185">Reference proteome</keyword>
<sequence length="537" mass="57397">MTRSRTFNLADLLEIVTARVPERAAFVCGPQRLTYAQLDERATRVASGLRSRGIRRGDHVGIALYNSAEYLETLFACCKIGAVPVNVNYRYVASELEYLFSTLDFKAIVYGEAFGEEVLKAAANVPALKVLLCVGSGAPEGRAEHYATLREQGAPTLDDPERSGDDLYMLCTGGTTGMPKGVMWPQRAIFMGALGGGGMYLGCPPVETPEALGELIARQPYLTVLAAAPMMHGAAMWFSLISLFAGHTIVVNDETGFDPAHIWDVVVRDGVNVVSVVGDAMALPLIQALEAAPARWDLGKLMVFGNGGAVFSDHLQARLKALVPHIALNNGLGSSEVGVVGGGAKPASGDGFMVLAARPDLALVDDAQRIVSGAGAEGVLARSGHTPIGYYGDPVKSAEVFVTIDGKLWVLSGDRARIDEAGNFVMLGRGSQCINTGGEKVFPEEVEEAARRYGAVQDVLVVGMPDERWGQRVAAVIELSPGAEFDAREFDSVCRARLSGYKMPRAVFLADRIRRSPAGKADYRWARDYAAQNASVI</sequence>
<reference evidence="3 4" key="1">
    <citation type="submission" date="2018-05" db="EMBL/GenBank/DDBJ databases">
        <title>Genomic Encyclopedia of Type Strains, Phase IV (KMG-V): Genome sequencing to study the core and pangenomes of soil and plant-associated prokaryotes.</title>
        <authorList>
            <person name="Whitman W."/>
        </authorList>
    </citation>
    <scope>NUCLEOTIDE SEQUENCE [LARGE SCALE GENOMIC DNA]</scope>
    <source>
        <strain evidence="3 4">SCZa-39</strain>
    </source>
</reference>
<dbReference type="SUPFAM" id="SSF56801">
    <property type="entry name" value="Acetyl-CoA synthetase-like"/>
    <property type="match status" value="1"/>
</dbReference>
<dbReference type="RefSeq" id="WP_116612245.1">
    <property type="nucleotide sequence ID" value="NZ_QEOB01000011.1"/>
</dbReference>
<dbReference type="InterPro" id="IPR020845">
    <property type="entry name" value="AMP-binding_CS"/>
</dbReference>
<dbReference type="EMBL" id="QEOB01000011">
    <property type="protein sequence ID" value="PVX81177.1"/>
    <property type="molecule type" value="Genomic_DNA"/>
</dbReference>
<gene>
    <name evidence="3" type="ORF">C7402_11179</name>
</gene>
<dbReference type="InterPro" id="IPR000873">
    <property type="entry name" value="AMP-dep_synth/lig_dom"/>
</dbReference>
<dbReference type="InterPro" id="IPR042099">
    <property type="entry name" value="ANL_N_sf"/>
</dbReference>
<name>A0ABX5KMF3_9BURK</name>
<protein>
    <submittedName>
        <fullName evidence="3">Fatty-acyl-CoA synthase</fullName>
    </submittedName>
</protein>
<dbReference type="Pfam" id="PF00501">
    <property type="entry name" value="AMP-binding"/>
    <property type="match status" value="1"/>
</dbReference>
<dbReference type="NCBIfam" id="NF005863">
    <property type="entry name" value="PRK07798.1"/>
    <property type="match status" value="1"/>
</dbReference>
<dbReference type="Gene3D" id="3.40.50.12780">
    <property type="entry name" value="N-terminal domain of ligase-like"/>
    <property type="match status" value="1"/>
</dbReference>
<accession>A0ABX5KMF3</accession>
<dbReference type="Proteomes" id="UP000245712">
    <property type="component" value="Unassembled WGS sequence"/>
</dbReference>
<dbReference type="Pfam" id="PF13193">
    <property type="entry name" value="AMP-binding_C"/>
    <property type="match status" value="1"/>
</dbReference>
<organism evidence="3 4">
    <name type="scientific">Paraburkholderia unamae</name>
    <dbReference type="NCBI Taxonomy" id="219649"/>
    <lineage>
        <taxon>Bacteria</taxon>
        <taxon>Pseudomonadati</taxon>
        <taxon>Pseudomonadota</taxon>
        <taxon>Betaproteobacteria</taxon>
        <taxon>Burkholderiales</taxon>
        <taxon>Burkholderiaceae</taxon>
        <taxon>Paraburkholderia</taxon>
    </lineage>
</organism>
<dbReference type="InterPro" id="IPR045851">
    <property type="entry name" value="AMP-bd_C_sf"/>
</dbReference>
<feature type="domain" description="AMP-binding enzyme C-terminal" evidence="2">
    <location>
        <begin position="445"/>
        <end position="520"/>
    </location>
</feature>
<evidence type="ECO:0000313" key="3">
    <source>
        <dbReference type="EMBL" id="PVX81177.1"/>
    </source>
</evidence>
<dbReference type="PROSITE" id="PS00455">
    <property type="entry name" value="AMP_BINDING"/>
    <property type="match status" value="1"/>
</dbReference>
<evidence type="ECO:0000313" key="4">
    <source>
        <dbReference type="Proteomes" id="UP000245712"/>
    </source>
</evidence>
<evidence type="ECO:0000259" key="2">
    <source>
        <dbReference type="Pfam" id="PF13193"/>
    </source>
</evidence>
<comment type="caution">
    <text evidence="3">The sequence shown here is derived from an EMBL/GenBank/DDBJ whole genome shotgun (WGS) entry which is preliminary data.</text>
</comment>